<evidence type="ECO:0008006" key="3">
    <source>
        <dbReference type="Google" id="ProtNLM"/>
    </source>
</evidence>
<keyword evidence="2" id="KW-1185">Reference proteome</keyword>
<sequence length="148" mass="16909">MEDKVPPLKREDGSVAKENAEQAEELLRTFFPPLPARIEAEVRRPHREALSMPDLTLEEIEEKIMAAKPWKAPGEDGLPAMVWKRLWPVVKYRVWTLFDCSLREGVVPHQWRSAKIIPLKKPDKGDYTIAKAWGPISLLSTLGKIMEA</sequence>
<gene>
    <name evidence="1" type="ORF">H634G_11031</name>
</gene>
<feature type="non-terminal residue" evidence="1">
    <location>
        <position position="148"/>
    </location>
</feature>
<evidence type="ECO:0000313" key="1">
    <source>
        <dbReference type="EMBL" id="KJK73702.1"/>
    </source>
</evidence>
<proteinExistence type="predicted"/>
<dbReference type="STRING" id="1291518.A0A0D9NI53"/>
<dbReference type="PANTHER" id="PTHR19446">
    <property type="entry name" value="REVERSE TRANSCRIPTASES"/>
    <property type="match status" value="1"/>
</dbReference>
<dbReference type="Proteomes" id="UP000054544">
    <property type="component" value="Unassembled WGS sequence"/>
</dbReference>
<protein>
    <recommendedName>
        <fullName evidence="3">Reverse transcriptase domain-containing protein</fullName>
    </recommendedName>
</protein>
<reference evidence="2" key="1">
    <citation type="journal article" date="2014" name="BMC Genomics">
        <title>The genome sequence of the biocontrol fungus Metarhizium anisopliae and comparative genomics of Metarhizium species.</title>
        <authorList>
            <person name="Pattemore J.A."/>
            <person name="Hane J.K."/>
            <person name="Williams A.H."/>
            <person name="Wilson B.A."/>
            <person name="Stodart B.J."/>
            <person name="Ash G.J."/>
        </authorList>
    </citation>
    <scope>NUCLEOTIDE SEQUENCE [LARGE SCALE GENOMIC DNA]</scope>
    <source>
        <strain evidence="2">BRIP 53293</strain>
    </source>
</reference>
<dbReference type="EMBL" id="KE384785">
    <property type="protein sequence ID" value="KJK73702.1"/>
    <property type="molecule type" value="Genomic_DNA"/>
</dbReference>
<organism evidence="1 2">
    <name type="scientific">Metarhizium anisopliae BRIP 53293</name>
    <dbReference type="NCBI Taxonomy" id="1291518"/>
    <lineage>
        <taxon>Eukaryota</taxon>
        <taxon>Fungi</taxon>
        <taxon>Dikarya</taxon>
        <taxon>Ascomycota</taxon>
        <taxon>Pezizomycotina</taxon>
        <taxon>Sordariomycetes</taxon>
        <taxon>Hypocreomycetidae</taxon>
        <taxon>Hypocreales</taxon>
        <taxon>Clavicipitaceae</taxon>
        <taxon>Metarhizium</taxon>
    </lineage>
</organism>
<dbReference type="AlphaFoldDB" id="A0A0D9NI53"/>
<name>A0A0D9NI53_METAN</name>
<evidence type="ECO:0000313" key="2">
    <source>
        <dbReference type="Proteomes" id="UP000054544"/>
    </source>
</evidence>
<accession>A0A0D9NI53</accession>